<dbReference type="EMBL" id="JAZDWU010000012">
    <property type="protein sequence ID" value="KAK9984511.1"/>
    <property type="molecule type" value="Genomic_DNA"/>
</dbReference>
<keyword evidence="4" id="KW-0645">Protease</keyword>
<organism evidence="12 13">
    <name type="scientific">Lithocarpus litseifolius</name>
    <dbReference type="NCBI Taxonomy" id="425828"/>
    <lineage>
        <taxon>Eukaryota</taxon>
        <taxon>Viridiplantae</taxon>
        <taxon>Streptophyta</taxon>
        <taxon>Embryophyta</taxon>
        <taxon>Tracheophyta</taxon>
        <taxon>Spermatophyta</taxon>
        <taxon>Magnoliopsida</taxon>
        <taxon>eudicotyledons</taxon>
        <taxon>Gunneridae</taxon>
        <taxon>Pentapetalae</taxon>
        <taxon>rosids</taxon>
        <taxon>fabids</taxon>
        <taxon>Fagales</taxon>
        <taxon>Fagaceae</taxon>
        <taxon>Lithocarpus</taxon>
    </lineage>
</organism>
<gene>
    <name evidence="12" type="ORF">SO802_034036</name>
</gene>
<accession>A0AAW2BEU9</accession>
<dbReference type="GO" id="GO:0004252">
    <property type="term" value="F:serine-type endopeptidase activity"/>
    <property type="evidence" value="ECO:0007669"/>
    <property type="project" value="InterPro"/>
</dbReference>
<evidence type="ECO:0000256" key="5">
    <source>
        <dbReference type="ARBA" id="ARBA00022729"/>
    </source>
</evidence>
<keyword evidence="5" id="KW-0732">Signal</keyword>
<dbReference type="InterPro" id="IPR034197">
    <property type="entry name" value="Peptidases_S8_3"/>
</dbReference>
<keyword evidence="13" id="KW-1185">Reference proteome</keyword>
<evidence type="ECO:0000259" key="11">
    <source>
        <dbReference type="Pfam" id="PF17766"/>
    </source>
</evidence>
<evidence type="ECO:0000256" key="1">
    <source>
        <dbReference type="ARBA" id="ARBA00004613"/>
    </source>
</evidence>
<feature type="domain" description="Inhibitor I9" evidence="10">
    <location>
        <begin position="9"/>
        <end position="55"/>
    </location>
</feature>
<keyword evidence="3" id="KW-0964">Secreted</keyword>
<dbReference type="InterPro" id="IPR041469">
    <property type="entry name" value="Subtilisin-like_FN3"/>
</dbReference>
<dbReference type="Pfam" id="PF17766">
    <property type="entry name" value="fn3_6"/>
    <property type="match status" value="1"/>
</dbReference>
<dbReference type="PRINTS" id="PR00723">
    <property type="entry name" value="SUBTILISIN"/>
</dbReference>
<evidence type="ECO:0000313" key="13">
    <source>
        <dbReference type="Proteomes" id="UP001459277"/>
    </source>
</evidence>
<evidence type="ECO:0008006" key="14">
    <source>
        <dbReference type="Google" id="ProtNLM"/>
    </source>
</evidence>
<name>A0AAW2BEU9_9ROSI</name>
<dbReference type="Gene3D" id="3.40.50.200">
    <property type="entry name" value="Peptidase S8/S53 domain"/>
    <property type="match status" value="2"/>
</dbReference>
<dbReference type="Pfam" id="PF00082">
    <property type="entry name" value="Peptidase_S8"/>
    <property type="match status" value="1"/>
</dbReference>
<comment type="subcellular location">
    <subcellularLocation>
        <location evidence="1">Secreted</location>
    </subcellularLocation>
</comment>
<reference evidence="12 13" key="1">
    <citation type="submission" date="2024-01" db="EMBL/GenBank/DDBJ databases">
        <title>A telomere-to-telomere, gap-free genome of sweet tea (Lithocarpus litseifolius).</title>
        <authorList>
            <person name="Zhou J."/>
        </authorList>
    </citation>
    <scope>NUCLEOTIDE SEQUENCE [LARGE SCALE GENOMIC DNA]</scope>
    <source>
        <strain evidence="12">Zhou-2022a</strain>
        <tissue evidence="12">Leaf</tissue>
    </source>
</reference>
<keyword evidence="6" id="KW-0378">Hydrolase</keyword>
<dbReference type="GO" id="GO:0006508">
    <property type="term" value="P:proteolysis"/>
    <property type="evidence" value="ECO:0007669"/>
    <property type="project" value="UniProtKB-KW"/>
</dbReference>
<feature type="domain" description="Subtilisin-like protease fibronectin type-III" evidence="11">
    <location>
        <begin position="459"/>
        <end position="520"/>
    </location>
</feature>
<evidence type="ECO:0000259" key="10">
    <source>
        <dbReference type="Pfam" id="PF05922"/>
    </source>
</evidence>
<evidence type="ECO:0000259" key="9">
    <source>
        <dbReference type="Pfam" id="PF00082"/>
    </source>
</evidence>
<dbReference type="Gene3D" id="3.50.30.30">
    <property type="match status" value="2"/>
</dbReference>
<dbReference type="InterPro" id="IPR015500">
    <property type="entry name" value="Peptidase_S8_subtilisin-rel"/>
</dbReference>
<dbReference type="InterPro" id="IPR045051">
    <property type="entry name" value="SBT"/>
</dbReference>
<protein>
    <recommendedName>
        <fullName evidence="14">Cucumisin</fullName>
    </recommendedName>
</protein>
<evidence type="ECO:0000256" key="6">
    <source>
        <dbReference type="ARBA" id="ARBA00022801"/>
    </source>
</evidence>
<dbReference type="CDD" id="cd04852">
    <property type="entry name" value="Peptidases_S8_3"/>
    <property type="match status" value="1"/>
</dbReference>
<comment type="similarity">
    <text evidence="2 8">Belongs to the peptidase S8 family.</text>
</comment>
<dbReference type="InterPro" id="IPR000209">
    <property type="entry name" value="Peptidase_S8/S53_dom"/>
</dbReference>
<evidence type="ECO:0000256" key="4">
    <source>
        <dbReference type="ARBA" id="ARBA00022670"/>
    </source>
</evidence>
<dbReference type="Gene3D" id="2.60.40.2310">
    <property type="match status" value="1"/>
</dbReference>
<dbReference type="GO" id="GO:0005576">
    <property type="term" value="C:extracellular region"/>
    <property type="evidence" value="ECO:0007669"/>
    <property type="project" value="UniProtKB-SubCell"/>
</dbReference>
<dbReference type="AlphaFoldDB" id="A0AAW2BEU9"/>
<dbReference type="PANTHER" id="PTHR10795">
    <property type="entry name" value="PROPROTEIN CONVERTASE SUBTILISIN/KEXIN"/>
    <property type="match status" value="1"/>
</dbReference>
<dbReference type="InterPro" id="IPR036852">
    <property type="entry name" value="Peptidase_S8/S53_dom_sf"/>
</dbReference>
<dbReference type="InterPro" id="IPR037045">
    <property type="entry name" value="S8pro/Inhibitor_I9_sf"/>
</dbReference>
<dbReference type="PROSITE" id="PS51892">
    <property type="entry name" value="SUBTILASE"/>
    <property type="match status" value="1"/>
</dbReference>
<comment type="caution">
    <text evidence="8">Lacks conserved residue(s) required for the propagation of feature annotation.</text>
</comment>
<dbReference type="Gene3D" id="3.30.70.80">
    <property type="entry name" value="Peptidase S8 propeptide/proteinase inhibitor I9"/>
    <property type="match status" value="1"/>
</dbReference>
<evidence type="ECO:0000313" key="12">
    <source>
        <dbReference type="EMBL" id="KAK9984511.1"/>
    </source>
</evidence>
<dbReference type="InterPro" id="IPR010259">
    <property type="entry name" value="S8pro/Inhibitor_I9"/>
</dbReference>
<keyword evidence="7" id="KW-0720">Serine protease</keyword>
<feature type="domain" description="Peptidase S8/S53" evidence="9">
    <location>
        <begin position="109"/>
        <end position="379"/>
    </location>
</feature>
<evidence type="ECO:0000256" key="2">
    <source>
        <dbReference type="ARBA" id="ARBA00011073"/>
    </source>
</evidence>
<dbReference type="SUPFAM" id="SSF52743">
    <property type="entry name" value="Subtilisin-like"/>
    <property type="match status" value="1"/>
</dbReference>
<evidence type="ECO:0000256" key="8">
    <source>
        <dbReference type="PROSITE-ProRule" id="PRU01240"/>
    </source>
</evidence>
<sequence>MPFTTTSSNDQQHMVYSYHNVATGFAARLTEEEVKAMEGKDGFISAHPERILPLHTTHSPNFLGDEGVPPPPAKWKGKCEFNGTLCNNKIIGARLFQNGGEPVGTPPFDDVGHGTHTANTAAGNFIENVNALGNANGTAVGMAPLAHLAIYKVCSEQGCLESNKLAALDTAIEDGVDVLSLSLGGFTAPFYEDSIALGAFTTIQKGILVSCSAANGGPFYGSLSNEAPWILTVGASTINRSIRATAKVQMAINHLLSASQGTKIRSYINSTSALTATIVFKGTIIGDLSTLTVASFSFSGPSQTSPGILKPDIIRPGENILVAWPVPLDNRTVSNLTFNVLSGTSMSCPHLSGIAALLESSNPDWSPTAIKSAIVTIANVLNLGGKPILDQRLLPADIFATGAGHANPSKANNAGLVYNIQPDDYIPYLCGLNYTDKQVGVIVQHKVNCSEVTSIAESQLNYPSFSIILGFDTQAYSRIVTNVGQANSSYILEIVAPQGVGISVNPQQITFTGIKQKATYSGIPPNRQGC</sequence>
<dbReference type="Proteomes" id="UP001459277">
    <property type="component" value="Unassembled WGS sequence"/>
</dbReference>
<proteinExistence type="inferred from homology"/>
<dbReference type="Pfam" id="PF05922">
    <property type="entry name" value="Inhibitor_I9"/>
    <property type="match status" value="1"/>
</dbReference>
<comment type="caution">
    <text evidence="12">The sequence shown here is derived from an EMBL/GenBank/DDBJ whole genome shotgun (WGS) entry which is preliminary data.</text>
</comment>
<evidence type="ECO:0000256" key="7">
    <source>
        <dbReference type="ARBA" id="ARBA00022825"/>
    </source>
</evidence>
<evidence type="ECO:0000256" key="3">
    <source>
        <dbReference type="ARBA" id="ARBA00022525"/>
    </source>
</evidence>